<comment type="caution">
    <text evidence="1">The sequence shown here is derived from an EMBL/GenBank/DDBJ whole genome shotgun (WGS) entry which is preliminary data.</text>
</comment>
<keyword evidence="2" id="KW-1185">Reference proteome</keyword>
<name>A0A3D9SRR1_9BACL</name>
<dbReference type="EMBL" id="QTTN01000001">
    <property type="protein sequence ID" value="REE94401.1"/>
    <property type="molecule type" value="Genomic_DNA"/>
</dbReference>
<dbReference type="Proteomes" id="UP000256304">
    <property type="component" value="Unassembled WGS sequence"/>
</dbReference>
<dbReference type="AlphaFoldDB" id="A0A3D9SRR1"/>
<accession>A0A3D9SRR1</accession>
<reference evidence="1 2" key="1">
    <citation type="submission" date="2018-08" db="EMBL/GenBank/DDBJ databases">
        <title>Genomic Encyclopedia of Type Strains, Phase III (KMG-III): the genomes of soil and plant-associated and newly described type strains.</title>
        <authorList>
            <person name="Whitman W."/>
        </authorList>
    </citation>
    <scope>NUCLEOTIDE SEQUENCE [LARGE SCALE GENOMIC DNA]</scope>
    <source>
        <strain evidence="1 2">CGMCC 1.10966</strain>
    </source>
</reference>
<protein>
    <submittedName>
        <fullName evidence="1">Uncharacterized protein</fullName>
    </submittedName>
</protein>
<gene>
    <name evidence="1" type="ORF">A8990_101195</name>
</gene>
<proteinExistence type="predicted"/>
<sequence length="62" mass="7305">MNNSLEENGTLIIKRTYVRVNNLKKFGNTSRELPTVMRAKEGLQRRNVINLFNFIAFHIDLR</sequence>
<evidence type="ECO:0000313" key="2">
    <source>
        <dbReference type="Proteomes" id="UP000256304"/>
    </source>
</evidence>
<organism evidence="1 2">
    <name type="scientific">Paenibacillus taihuensis</name>
    <dbReference type="NCBI Taxonomy" id="1156355"/>
    <lineage>
        <taxon>Bacteria</taxon>
        <taxon>Bacillati</taxon>
        <taxon>Bacillota</taxon>
        <taxon>Bacilli</taxon>
        <taxon>Bacillales</taxon>
        <taxon>Paenibacillaceae</taxon>
        <taxon>Paenibacillus</taxon>
    </lineage>
</organism>
<evidence type="ECO:0000313" key="1">
    <source>
        <dbReference type="EMBL" id="REE94401.1"/>
    </source>
</evidence>